<protein>
    <recommendedName>
        <fullName evidence="2">DUF883 domain-containing protein</fullName>
    </recommendedName>
</protein>
<dbReference type="Pfam" id="PF19029">
    <property type="entry name" value="DUF883_C"/>
    <property type="match status" value="1"/>
</dbReference>
<dbReference type="AlphaFoldDB" id="A0A0F9CIQ0"/>
<feature type="transmembrane region" description="Helical" evidence="1">
    <location>
        <begin position="20"/>
        <end position="38"/>
    </location>
</feature>
<accession>A0A0F9CIQ0</accession>
<dbReference type="EMBL" id="LAZR01033059">
    <property type="protein sequence ID" value="KKL49163.1"/>
    <property type="molecule type" value="Genomic_DNA"/>
</dbReference>
<organism evidence="3">
    <name type="scientific">marine sediment metagenome</name>
    <dbReference type="NCBI Taxonomy" id="412755"/>
    <lineage>
        <taxon>unclassified sequences</taxon>
        <taxon>metagenomes</taxon>
        <taxon>ecological metagenomes</taxon>
    </lineage>
</organism>
<evidence type="ECO:0000313" key="3">
    <source>
        <dbReference type="EMBL" id="KKL49163.1"/>
    </source>
</evidence>
<dbReference type="InterPro" id="IPR043605">
    <property type="entry name" value="DUF883_C"/>
</dbReference>
<keyword evidence="1" id="KW-1133">Transmembrane helix</keyword>
<feature type="non-terminal residue" evidence="3">
    <location>
        <position position="1"/>
    </location>
</feature>
<evidence type="ECO:0000259" key="2">
    <source>
        <dbReference type="Pfam" id="PF19029"/>
    </source>
</evidence>
<name>A0A0F9CIQ0_9ZZZZ</name>
<comment type="caution">
    <text evidence="3">The sequence shown here is derived from an EMBL/GenBank/DDBJ whole genome shotgun (WGS) entry which is preliminary data.</text>
</comment>
<proteinExistence type="predicted"/>
<reference evidence="3" key="1">
    <citation type="journal article" date="2015" name="Nature">
        <title>Complex archaea that bridge the gap between prokaryotes and eukaryotes.</title>
        <authorList>
            <person name="Spang A."/>
            <person name="Saw J.H."/>
            <person name="Jorgensen S.L."/>
            <person name="Zaremba-Niedzwiedzka K."/>
            <person name="Martijn J."/>
            <person name="Lind A.E."/>
            <person name="van Eijk R."/>
            <person name="Schleper C."/>
            <person name="Guy L."/>
            <person name="Ettema T.J."/>
        </authorList>
    </citation>
    <scope>NUCLEOTIDE SEQUENCE</scope>
</reference>
<keyword evidence="1" id="KW-0812">Transmembrane</keyword>
<feature type="domain" description="DUF883" evidence="2">
    <location>
        <begin position="11"/>
        <end position="40"/>
    </location>
</feature>
<keyword evidence="1" id="KW-0472">Membrane</keyword>
<gene>
    <name evidence="3" type="ORF">LCGC14_2318230</name>
</gene>
<sequence>RAKAMEAQKQAEEFLQAQPGTALGIAAGIGFLVGIVTARR</sequence>
<evidence type="ECO:0000256" key="1">
    <source>
        <dbReference type="SAM" id="Phobius"/>
    </source>
</evidence>